<sequence length="170" mass="19811">MRVIGVKGEERMNEADKRELANFLDTEGFIGITCVKKEHRFIPMMFIVNTEKPWLEGVKQKWGGTISPKKDRRPNWKRGWQWHIHGESLLYVLDAVRPYLKIKAEPCGLCRELQYRISHKVGVDHHNRLTPQERDTRAELHRKCKLLTAKGPRGEQLPLAEPKSQLSLPL</sequence>
<proteinExistence type="predicted"/>
<feature type="region of interest" description="Disordered" evidence="1">
    <location>
        <begin position="151"/>
        <end position="170"/>
    </location>
</feature>
<evidence type="ECO:0000313" key="2">
    <source>
        <dbReference type="EMBL" id="GAI93491.1"/>
    </source>
</evidence>
<dbReference type="InterPro" id="IPR027434">
    <property type="entry name" value="Homing_endonucl"/>
</dbReference>
<dbReference type="EMBL" id="BARW01017971">
    <property type="protein sequence ID" value="GAI93491.1"/>
    <property type="molecule type" value="Genomic_DNA"/>
</dbReference>
<reference evidence="2" key="1">
    <citation type="journal article" date="2014" name="Front. Microbiol.">
        <title>High frequency of phylogenetically diverse reductive dehalogenase-homologous genes in deep subseafloor sedimentary metagenomes.</title>
        <authorList>
            <person name="Kawai M."/>
            <person name="Futagami T."/>
            <person name="Toyoda A."/>
            <person name="Takaki Y."/>
            <person name="Nishi S."/>
            <person name="Hori S."/>
            <person name="Arai W."/>
            <person name="Tsubouchi T."/>
            <person name="Morono Y."/>
            <person name="Uchiyama I."/>
            <person name="Ito T."/>
            <person name="Fujiyama A."/>
            <person name="Inagaki F."/>
            <person name="Takami H."/>
        </authorList>
    </citation>
    <scope>NUCLEOTIDE SEQUENCE</scope>
    <source>
        <strain evidence="2">Expedition CK06-06</strain>
    </source>
</reference>
<accession>X1TQ71</accession>
<dbReference type="Gene3D" id="3.10.28.10">
    <property type="entry name" value="Homing endonucleases"/>
    <property type="match status" value="1"/>
</dbReference>
<gene>
    <name evidence="2" type="ORF">S12H4_30885</name>
</gene>
<name>X1TQ71_9ZZZZ</name>
<evidence type="ECO:0008006" key="3">
    <source>
        <dbReference type="Google" id="ProtNLM"/>
    </source>
</evidence>
<comment type="caution">
    <text evidence="2">The sequence shown here is derived from an EMBL/GenBank/DDBJ whole genome shotgun (WGS) entry which is preliminary data.</text>
</comment>
<evidence type="ECO:0000256" key="1">
    <source>
        <dbReference type="SAM" id="MobiDB-lite"/>
    </source>
</evidence>
<organism evidence="2">
    <name type="scientific">marine sediment metagenome</name>
    <dbReference type="NCBI Taxonomy" id="412755"/>
    <lineage>
        <taxon>unclassified sequences</taxon>
        <taxon>metagenomes</taxon>
        <taxon>ecological metagenomes</taxon>
    </lineage>
</organism>
<protein>
    <recommendedName>
        <fullName evidence="3">Homing endonuclease LAGLIDADG domain-containing protein</fullName>
    </recommendedName>
</protein>
<dbReference type="AlphaFoldDB" id="X1TQ71"/>